<keyword evidence="2" id="KW-1185">Reference proteome</keyword>
<dbReference type="EMBL" id="CAJVCH010571180">
    <property type="protein sequence ID" value="CAG7836866.1"/>
    <property type="molecule type" value="Genomic_DNA"/>
</dbReference>
<dbReference type="AlphaFoldDB" id="A0A8J2Q6K7"/>
<accession>A0A8J2Q6K7</accession>
<proteinExistence type="predicted"/>
<evidence type="ECO:0000313" key="1">
    <source>
        <dbReference type="EMBL" id="CAG7836866.1"/>
    </source>
</evidence>
<sequence length="394" mass="45749">MFERATCTNLKKLAFGDVLIDEFRKKNASAKPETLIEHANITHVIIKSSTTISKKERWLIDFLHRTVFFKRLKSFRIQKVFTDEYSPEITFDFIEKYGQDIDEDVVTKFILRHRSTLKELEIGGSGLKINQSLPPKEAEKFKTVQLESFIFSLDGSGLPAFLKSQNKLQTLNCSHIFKLHPRFDFWALTSNIFDCIIKNAPTLSEVKIYPIFISDSPRQKLLQDNVLSMFAVNCKIFSDCLALRKLILGLHAYRQEEDLANPKLATLMGNRLTNIQFIPNHILELCLPVEEYSRDELELFANSFPKFLKLKSFYFGTSQLNPLNAYLIKSLWIRSLLSLPEIERIEFHNGRLEDEEKVKEFITDICNANFGTDINMTHVYPRYTFVISRLSQHS</sequence>
<gene>
    <name evidence="1" type="ORF">AFUS01_LOCUS46058</name>
</gene>
<name>A0A8J2Q6K7_9HEXA</name>
<reference evidence="1" key="1">
    <citation type="submission" date="2021-06" db="EMBL/GenBank/DDBJ databases">
        <authorList>
            <person name="Hodson N. C."/>
            <person name="Mongue J. A."/>
            <person name="Jaron S. K."/>
        </authorList>
    </citation>
    <scope>NUCLEOTIDE SEQUENCE</scope>
</reference>
<evidence type="ECO:0000313" key="2">
    <source>
        <dbReference type="Proteomes" id="UP000708208"/>
    </source>
</evidence>
<organism evidence="1 2">
    <name type="scientific">Allacma fusca</name>
    <dbReference type="NCBI Taxonomy" id="39272"/>
    <lineage>
        <taxon>Eukaryota</taxon>
        <taxon>Metazoa</taxon>
        <taxon>Ecdysozoa</taxon>
        <taxon>Arthropoda</taxon>
        <taxon>Hexapoda</taxon>
        <taxon>Collembola</taxon>
        <taxon>Symphypleona</taxon>
        <taxon>Sminthuridae</taxon>
        <taxon>Allacma</taxon>
    </lineage>
</organism>
<comment type="caution">
    <text evidence="1">The sequence shown here is derived from an EMBL/GenBank/DDBJ whole genome shotgun (WGS) entry which is preliminary data.</text>
</comment>
<protein>
    <submittedName>
        <fullName evidence="1">Uncharacterized protein</fullName>
    </submittedName>
</protein>
<dbReference type="Proteomes" id="UP000708208">
    <property type="component" value="Unassembled WGS sequence"/>
</dbReference>